<dbReference type="Gramene" id="KVI04654">
    <property type="protein sequence ID" value="KVI04654"/>
    <property type="gene ID" value="Ccrd_017025"/>
</dbReference>
<comment type="caution">
    <text evidence="1">The sequence shown here is derived from an EMBL/GenBank/DDBJ whole genome shotgun (WGS) entry which is preliminary data.</text>
</comment>
<keyword evidence="2" id="KW-1185">Reference proteome</keyword>
<dbReference type="Proteomes" id="UP000243975">
    <property type="component" value="Unassembled WGS sequence"/>
</dbReference>
<protein>
    <recommendedName>
        <fullName evidence="3">Helitron helicase-like domain-containing protein</fullName>
    </recommendedName>
</protein>
<organism evidence="1 2">
    <name type="scientific">Cynara cardunculus var. scolymus</name>
    <name type="common">Globe artichoke</name>
    <name type="synonym">Cynara scolymus</name>
    <dbReference type="NCBI Taxonomy" id="59895"/>
    <lineage>
        <taxon>Eukaryota</taxon>
        <taxon>Viridiplantae</taxon>
        <taxon>Streptophyta</taxon>
        <taxon>Embryophyta</taxon>
        <taxon>Tracheophyta</taxon>
        <taxon>Spermatophyta</taxon>
        <taxon>Magnoliopsida</taxon>
        <taxon>eudicotyledons</taxon>
        <taxon>Gunneridae</taxon>
        <taxon>Pentapetalae</taxon>
        <taxon>asterids</taxon>
        <taxon>campanulids</taxon>
        <taxon>Asterales</taxon>
        <taxon>Asteraceae</taxon>
        <taxon>Carduoideae</taxon>
        <taxon>Cardueae</taxon>
        <taxon>Carduinae</taxon>
        <taxon>Cynara</taxon>
    </lineage>
</organism>
<dbReference type="AlphaFoldDB" id="A0A103Y8V8"/>
<accession>A0A103Y8V8</accession>
<sequence>MRRQFGVDGLDLQITQDLSTMLEEHNMLVHSFRMARDIYMCEPNIVFRLRIINSRTTDGRQYNLPSANEVAGLIVGELSEKNFECDVIVEHRTTELQRITDLHPSFMSMTYPLIHPYGEDGFKQNILLQNMDGSSSKRQFVTMRQ</sequence>
<gene>
    <name evidence="1" type="ORF">Ccrd_017025</name>
</gene>
<dbReference type="OMA" id="RISETHC"/>
<name>A0A103Y8V8_CYNCS</name>
<evidence type="ECO:0000313" key="1">
    <source>
        <dbReference type="EMBL" id="KVI04654.1"/>
    </source>
</evidence>
<reference evidence="1 2" key="1">
    <citation type="journal article" date="2016" name="Sci. Rep.">
        <title>The genome sequence of the outbreeding globe artichoke constructed de novo incorporating a phase-aware low-pass sequencing strategy of F1 progeny.</title>
        <authorList>
            <person name="Scaglione D."/>
            <person name="Reyes-Chin-Wo S."/>
            <person name="Acquadro A."/>
            <person name="Froenicke L."/>
            <person name="Portis E."/>
            <person name="Beitel C."/>
            <person name="Tirone M."/>
            <person name="Mauro R."/>
            <person name="Lo Monaco A."/>
            <person name="Mauromicale G."/>
            <person name="Faccioli P."/>
            <person name="Cattivelli L."/>
            <person name="Rieseberg L."/>
            <person name="Michelmore R."/>
            <person name="Lanteri S."/>
        </authorList>
    </citation>
    <scope>NUCLEOTIDE SEQUENCE [LARGE SCALE GENOMIC DNA]</scope>
    <source>
        <strain evidence="1">2C</strain>
    </source>
</reference>
<dbReference type="STRING" id="59895.A0A103Y8V8"/>
<evidence type="ECO:0008006" key="3">
    <source>
        <dbReference type="Google" id="ProtNLM"/>
    </source>
</evidence>
<evidence type="ECO:0000313" key="2">
    <source>
        <dbReference type="Proteomes" id="UP000243975"/>
    </source>
</evidence>
<dbReference type="EMBL" id="LEKV01001946">
    <property type="protein sequence ID" value="KVI04654.1"/>
    <property type="molecule type" value="Genomic_DNA"/>
</dbReference>
<proteinExistence type="predicted"/>
<dbReference type="PANTHER" id="PTHR45786:SF74">
    <property type="entry name" value="ATP-DEPENDENT DNA HELICASE"/>
    <property type="match status" value="1"/>
</dbReference>
<dbReference type="PANTHER" id="PTHR45786">
    <property type="entry name" value="DNA BINDING PROTEIN-LIKE"/>
    <property type="match status" value="1"/>
</dbReference>